<keyword evidence="2" id="KW-0012">Acyltransferase</keyword>
<dbReference type="InterPro" id="IPR000182">
    <property type="entry name" value="GNAT_dom"/>
</dbReference>
<organism evidence="4 5">
    <name type="scientific">Celerinatantimonas diazotrophica</name>
    <dbReference type="NCBI Taxonomy" id="412034"/>
    <lineage>
        <taxon>Bacteria</taxon>
        <taxon>Pseudomonadati</taxon>
        <taxon>Pseudomonadota</taxon>
        <taxon>Gammaproteobacteria</taxon>
        <taxon>Celerinatantimonadaceae</taxon>
        <taxon>Celerinatantimonas</taxon>
    </lineage>
</organism>
<dbReference type="AlphaFoldDB" id="A0A4R1J818"/>
<name>A0A4R1J818_9GAMM</name>
<keyword evidence="5" id="KW-1185">Reference proteome</keyword>
<dbReference type="GO" id="GO:0005840">
    <property type="term" value="C:ribosome"/>
    <property type="evidence" value="ECO:0007669"/>
    <property type="project" value="UniProtKB-KW"/>
</dbReference>
<keyword evidence="4" id="KW-0687">Ribonucleoprotein</keyword>
<feature type="domain" description="N-acetyltransferase" evidence="3">
    <location>
        <begin position="13"/>
        <end position="172"/>
    </location>
</feature>
<evidence type="ECO:0000259" key="3">
    <source>
        <dbReference type="PROSITE" id="PS51186"/>
    </source>
</evidence>
<reference evidence="4 5" key="1">
    <citation type="submission" date="2019-03" db="EMBL/GenBank/DDBJ databases">
        <title>Genomic Encyclopedia of Type Strains, Phase IV (KMG-IV): sequencing the most valuable type-strain genomes for metagenomic binning, comparative biology and taxonomic classification.</title>
        <authorList>
            <person name="Goeker M."/>
        </authorList>
    </citation>
    <scope>NUCLEOTIDE SEQUENCE [LARGE SCALE GENOMIC DNA]</scope>
    <source>
        <strain evidence="4 5">DSM 18577</strain>
    </source>
</reference>
<evidence type="ECO:0000313" key="5">
    <source>
        <dbReference type="Proteomes" id="UP000295565"/>
    </source>
</evidence>
<dbReference type="Proteomes" id="UP000295565">
    <property type="component" value="Unassembled WGS sequence"/>
</dbReference>
<dbReference type="PROSITE" id="PS51186">
    <property type="entry name" value="GNAT"/>
    <property type="match status" value="1"/>
</dbReference>
<dbReference type="PANTHER" id="PTHR43420">
    <property type="entry name" value="ACETYLTRANSFERASE"/>
    <property type="match status" value="1"/>
</dbReference>
<evidence type="ECO:0000256" key="2">
    <source>
        <dbReference type="ARBA" id="ARBA00023315"/>
    </source>
</evidence>
<dbReference type="CDD" id="cd04301">
    <property type="entry name" value="NAT_SF"/>
    <property type="match status" value="1"/>
</dbReference>
<dbReference type="SUPFAM" id="SSF55729">
    <property type="entry name" value="Acyl-CoA N-acyltransferases (Nat)"/>
    <property type="match status" value="1"/>
</dbReference>
<dbReference type="InterPro" id="IPR016181">
    <property type="entry name" value="Acyl_CoA_acyltransferase"/>
</dbReference>
<keyword evidence="1" id="KW-0808">Transferase</keyword>
<accession>A0A4R1J818</accession>
<proteinExistence type="predicted"/>
<evidence type="ECO:0000256" key="1">
    <source>
        <dbReference type="ARBA" id="ARBA00022679"/>
    </source>
</evidence>
<dbReference type="Gene3D" id="3.40.630.30">
    <property type="match status" value="1"/>
</dbReference>
<keyword evidence="4" id="KW-0689">Ribosomal protein</keyword>
<dbReference type="GO" id="GO:0016747">
    <property type="term" value="F:acyltransferase activity, transferring groups other than amino-acyl groups"/>
    <property type="evidence" value="ECO:0007669"/>
    <property type="project" value="InterPro"/>
</dbReference>
<comment type="caution">
    <text evidence="4">The sequence shown here is derived from an EMBL/GenBank/DDBJ whole genome shotgun (WGS) entry which is preliminary data.</text>
</comment>
<sequence length="172" mass="20279">MLGESLSEGWMTLVFKPIHVEQDFAQCVAFRRDAYVCSFQSLTGFEHFLSGYRERIVARINHPCWFYRHIWLEGEIIGQLEFRTYCEIDDVDEHTGYVNLIYLKAEYRGQGLAGKLQDYIANELIAAGCQRCLLSVSRTNQRALRHYQRFGWHYLKPNPKHAMTDFYQRVLS</sequence>
<gene>
    <name evidence="4" type="ORF">EV690_3264</name>
</gene>
<dbReference type="InterPro" id="IPR050680">
    <property type="entry name" value="YpeA/RimI_acetyltransf"/>
</dbReference>
<dbReference type="Pfam" id="PF00583">
    <property type="entry name" value="Acetyltransf_1"/>
    <property type="match status" value="1"/>
</dbReference>
<evidence type="ECO:0000313" key="4">
    <source>
        <dbReference type="EMBL" id="TCK46678.1"/>
    </source>
</evidence>
<protein>
    <submittedName>
        <fullName evidence="4">Ribosomal protein S18 acetylase RimI-like enzyme</fullName>
    </submittedName>
</protein>
<dbReference type="EMBL" id="SMGD01000017">
    <property type="protein sequence ID" value="TCK46678.1"/>
    <property type="molecule type" value="Genomic_DNA"/>
</dbReference>